<feature type="region of interest" description="Disordered" evidence="1">
    <location>
        <begin position="75"/>
        <end position="119"/>
    </location>
</feature>
<gene>
    <name evidence="2" type="ORF">WA026_019333</name>
</gene>
<comment type="caution">
    <text evidence="2">The sequence shown here is derived from an EMBL/GenBank/DDBJ whole genome shotgun (WGS) entry which is preliminary data.</text>
</comment>
<name>A0AAW1U1R3_9CUCU</name>
<evidence type="ECO:0000313" key="3">
    <source>
        <dbReference type="Proteomes" id="UP001431783"/>
    </source>
</evidence>
<dbReference type="EMBL" id="JARQZJ010000043">
    <property type="protein sequence ID" value="KAK9877662.1"/>
    <property type="molecule type" value="Genomic_DNA"/>
</dbReference>
<accession>A0AAW1U1R3</accession>
<evidence type="ECO:0000313" key="2">
    <source>
        <dbReference type="EMBL" id="KAK9877662.1"/>
    </source>
</evidence>
<reference evidence="2 3" key="1">
    <citation type="submission" date="2023-03" db="EMBL/GenBank/DDBJ databases">
        <title>Genome insight into feeding habits of ladybird beetles.</title>
        <authorList>
            <person name="Li H.-S."/>
            <person name="Huang Y.-H."/>
            <person name="Pang H."/>
        </authorList>
    </citation>
    <scope>NUCLEOTIDE SEQUENCE [LARGE SCALE GENOMIC DNA]</scope>
    <source>
        <strain evidence="2">SYSU_2023b</strain>
        <tissue evidence="2">Whole body</tissue>
    </source>
</reference>
<feature type="compositionally biased region" description="Polar residues" evidence="1">
    <location>
        <begin position="91"/>
        <end position="103"/>
    </location>
</feature>
<proteinExistence type="predicted"/>
<keyword evidence="3" id="KW-1185">Reference proteome</keyword>
<sequence length="208" mass="23608">MSLVSQNSGYDISDASTLHDASQNSLDEMSATMNRENLINNNLNKQDPEESIYHNNTSSCISMCVFNDDVHDPDYDCDGESSEDDGETGYVSVSHQQKVSHGSSVDKKTSEEDKPNARINNVENESNYDNEEILSYENFRDNINNNEFNLQLITVNHNYLGVESSNHTTKKHFCIFCKTKQTKLARHFLNKHKDEADVVLFAKLTSQK</sequence>
<protein>
    <submittedName>
        <fullName evidence="2">Uncharacterized protein</fullName>
    </submittedName>
</protein>
<feature type="compositionally biased region" description="Basic and acidic residues" evidence="1">
    <location>
        <begin position="104"/>
        <end position="116"/>
    </location>
</feature>
<feature type="compositionally biased region" description="Acidic residues" evidence="1">
    <location>
        <begin position="75"/>
        <end position="87"/>
    </location>
</feature>
<dbReference type="AlphaFoldDB" id="A0AAW1U1R3"/>
<evidence type="ECO:0000256" key="1">
    <source>
        <dbReference type="SAM" id="MobiDB-lite"/>
    </source>
</evidence>
<organism evidence="2 3">
    <name type="scientific">Henosepilachna vigintioctopunctata</name>
    <dbReference type="NCBI Taxonomy" id="420089"/>
    <lineage>
        <taxon>Eukaryota</taxon>
        <taxon>Metazoa</taxon>
        <taxon>Ecdysozoa</taxon>
        <taxon>Arthropoda</taxon>
        <taxon>Hexapoda</taxon>
        <taxon>Insecta</taxon>
        <taxon>Pterygota</taxon>
        <taxon>Neoptera</taxon>
        <taxon>Endopterygota</taxon>
        <taxon>Coleoptera</taxon>
        <taxon>Polyphaga</taxon>
        <taxon>Cucujiformia</taxon>
        <taxon>Coccinelloidea</taxon>
        <taxon>Coccinellidae</taxon>
        <taxon>Epilachninae</taxon>
        <taxon>Epilachnini</taxon>
        <taxon>Henosepilachna</taxon>
    </lineage>
</organism>
<dbReference type="Proteomes" id="UP001431783">
    <property type="component" value="Unassembled WGS sequence"/>
</dbReference>